<accession>A0A8S1B487</accession>
<evidence type="ECO:0000313" key="2">
    <source>
        <dbReference type="EMBL" id="CAB3252713.1"/>
    </source>
</evidence>
<proteinExistence type="predicted"/>
<dbReference type="AlphaFoldDB" id="A0A8S1B487"/>
<evidence type="ECO:0000256" key="1">
    <source>
        <dbReference type="SAM" id="MobiDB-lite"/>
    </source>
</evidence>
<organism evidence="2 3">
    <name type="scientific">Arctia plantaginis</name>
    <name type="common">Wood tiger moth</name>
    <name type="synonym">Phalaena plantaginis</name>
    <dbReference type="NCBI Taxonomy" id="874455"/>
    <lineage>
        <taxon>Eukaryota</taxon>
        <taxon>Metazoa</taxon>
        <taxon>Ecdysozoa</taxon>
        <taxon>Arthropoda</taxon>
        <taxon>Hexapoda</taxon>
        <taxon>Insecta</taxon>
        <taxon>Pterygota</taxon>
        <taxon>Neoptera</taxon>
        <taxon>Endopterygota</taxon>
        <taxon>Lepidoptera</taxon>
        <taxon>Glossata</taxon>
        <taxon>Ditrysia</taxon>
        <taxon>Noctuoidea</taxon>
        <taxon>Erebidae</taxon>
        <taxon>Arctiinae</taxon>
        <taxon>Arctia</taxon>
    </lineage>
</organism>
<name>A0A8S1B487_ARCPL</name>
<comment type="caution">
    <text evidence="2">The sequence shown here is derived from an EMBL/GenBank/DDBJ whole genome shotgun (WGS) entry which is preliminary data.</text>
</comment>
<dbReference type="Proteomes" id="UP000494256">
    <property type="component" value="Unassembled WGS sequence"/>
</dbReference>
<protein>
    <submittedName>
        <fullName evidence="2">Uncharacterized protein</fullName>
    </submittedName>
</protein>
<sequence length="136" mass="15715">MGLTAVIGQVGIEERGFAALQSEGNSLPPPTRNTVQAVHTVCPSKYLTLMKLCWILFHLILYKQHHQHLPLLLHCHLPLANFDALYHQRHHRHLALHPRRCHQRCLLPRPRRGGLRSGDDIGQAHRLRRRHPPPHQ</sequence>
<dbReference type="EMBL" id="CADEBD010000379">
    <property type="protein sequence ID" value="CAB3252713.1"/>
    <property type="molecule type" value="Genomic_DNA"/>
</dbReference>
<gene>
    <name evidence="2" type="ORF">APLA_LOCUS14118</name>
</gene>
<dbReference type="OrthoDB" id="8191755at2759"/>
<feature type="compositionally biased region" description="Basic residues" evidence="1">
    <location>
        <begin position="125"/>
        <end position="136"/>
    </location>
</feature>
<evidence type="ECO:0000313" key="3">
    <source>
        <dbReference type="Proteomes" id="UP000494256"/>
    </source>
</evidence>
<reference evidence="2 3" key="1">
    <citation type="submission" date="2020-04" db="EMBL/GenBank/DDBJ databases">
        <authorList>
            <person name="Wallbank WR R."/>
            <person name="Pardo Diaz C."/>
            <person name="Kozak K."/>
            <person name="Martin S."/>
            <person name="Jiggins C."/>
            <person name="Moest M."/>
            <person name="Warren A I."/>
            <person name="Byers J.R.P. K."/>
            <person name="Montejo-Kovacevich G."/>
            <person name="Yen C E."/>
        </authorList>
    </citation>
    <scope>NUCLEOTIDE SEQUENCE [LARGE SCALE GENOMIC DNA]</scope>
</reference>
<feature type="region of interest" description="Disordered" evidence="1">
    <location>
        <begin position="112"/>
        <end position="136"/>
    </location>
</feature>